<reference evidence="2 3" key="1">
    <citation type="submission" date="2019-11" db="EMBL/GenBank/DDBJ databases">
        <title>Novel species isolated from a subtropical stream in China.</title>
        <authorList>
            <person name="Lu H."/>
        </authorList>
    </citation>
    <scope>NUCLEOTIDE SEQUENCE [LARGE SCALE GENOMIC DNA]</scope>
    <source>
        <strain evidence="2 3">FT92W</strain>
    </source>
</reference>
<evidence type="ECO:0000313" key="2">
    <source>
        <dbReference type="EMBL" id="MRV72906.1"/>
    </source>
</evidence>
<sequence length="126" mass="13163">MKKLFAIAIIAILAICAWNSIDTNDMIVNIDGEEVHGPLGALLGLVFGGLGLVIAAIAITCAAIFVGFLFAGLGVLMVVGLALAGIIVAAVIAPFTLPLLIPAAIVWYVMSRNRKHREKAAFEHAV</sequence>
<accession>A0A7X2IMR6</accession>
<gene>
    <name evidence="2" type="ORF">GJ700_14440</name>
</gene>
<keyword evidence="1" id="KW-1133">Transmembrane helix</keyword>
<proteinExistence type="predicted"/>
<feature type="transmembrane region" description="Helical" evidence="1">
    <location>
        <begin position="62"/>
        <end position="80"/>
    </location>
</feature>
<keyword evidence="1" id="KW-0472">Membrane</keyword>
<keyword evidence="3" id="KW-1185">Reference proteome</keyword>
<dbReference type="RefSeq" id="WP_154374948.1">
    <property type="nucleotide sequence ID" value="NZ_WKJJ01000008.1"/>
</dbReference>
<name>A0A7X2IMR6_9BURK</name>
<protein>
    <submittedName>
        <fullName evidence="2">Uncharacterized protein</fullName>
    </submittedName>
</protein>
<evidence type="ECO:0000313" key="3">
    <source>
        <dbReference type="Proteomes" id="UP000446768"/>
    </source>
</evidence>
<feature type="transmembrane region" description="Helical" evidence="1">
    <location>
        <begin position="35"/>
        <end position="55"/>
    </location>
</feature>
<dbReference type="AlphaFoldDB" id="A0A7X2IMR6"/>
<dbReference type="EMBL" id="WKJJ01000008">
    <property type="protein sequence ID" value="MRV72906.1"/>
    <property type="molecule type" value="Genomic_DNA"/>
</dbReference>
<evidence type="ECO:0000256" key="1">
    <source>
        <dbReference type="SAM" id="Phobius"/>
    </source>
</evidence>
<feature type="transmembrane region" description="Helical" evidence="1">
    <location>
        <begin position="86"/>
        <end position="109"/>
    </location>
</feature>
<dbReference type="Proteomes" id="UP000446768">
    <property type="component" value="Unassembled WGS sequence"/>
</dbReference>
<keyword evidence="1" id="KW-0812">Transmembrane</keyword>
<comment type="caution">
    <text evidence="2">The sequence shown here is derived from an EMBL/GenBank/DDBJ whole genome shotgun (WGS) entry which is preliminary data.</text>
</comment>
<organism evidence="2 3">
    <name type="scientific">Pseudoduganella rivuli</name>
    <dbReference type="NCBI Taxonomy" id="2666085"/>
    <lineage>
        <taxon>Bacteria</taxon>
        <taxon>Pseudomonadati</taxon>
        <taxon>Pseudomonadota</taxon>
        <taxon>Betaproteobacteria</taxon>
        <taxon>Burkholderiales</taxon>
        <taxon>Oxalobacteraceae</taxon>
        <taxon>Telluria group</taxon>
        <taxon>Pseudoduganella</taxon>
    </lineage>
</organism>